<gene>
    <name evidence="6" type="ORF">B0H94_105184</name>
</gene>
<feature type="transmembrane region" description="Helical" evidence="5">
    <location>
        <begin position="67"/>
        <end position="86"/>
    </location>
</feature>
<dbReference type="GO" id="GO:0016020">
    <property type="term" value="C:membrane"/>
    <property type="evidence" value="ECO:0007669"/>
    <property type="project" value="UniProtKB-SubCell"/>
</dbReference>
<dbReference type="InterPro" id="IPR007269">
    <property type="entry name" value="ICMT_MeTrfase"/>
</dbReference>
<dbReference type="Gene3D" id="1.20.120.1630">
    <property type="match status" value="1"/>
</dbReference>
<dbReference type="Proteomes" id="UP000242310">
    <property type="component" value="Unassembled WGS sequence"/>
</dbReference>
<keyword evidence="2 5" id="KW-0812">Transmembrane</keyword>
<dbReference type="RefSeq" id="WP_106588349.1">
    <property type="nucleotide sequence ID" value="NZ_PYAV01000005.1"/>
</dbReference>
<comment type="subcellular location">
    <subcellularLocation>
        <location evidence="1">Membrane</location>
        <topology evidence="1">Multi-pass membrane protein</topology>
    </subcellularLocation>
</comment>
<feature type="transmembrane region" description="Helical" evidence="5">
    <location>
        <begin position="120"/>
        <end position="146"/>
    </location>
</feature>
<keyword evidence="4 5" id="KW-0472">Membrane</keyword>
<reference evidence="6 7" key="1">
    <citation type="submission" date="2018-03" db="EMBL/GenBank/DDBJ databases">
        <title>Genomic Encyclopedia of Type Strains, Phase III (KMG-III): the genomes of soil and plant-associated and newly described type strains.</title>
        <authorList>
            <person name="Whitman W."/>
        </authorList>
    </citation>
    <scope>NUCLEOTIDE SEQUENCE [LARGE SCALE GENOMIC DNA]</scope>
    <source>
        <strain evidence="6 7">CGMCC 1.07653</strain>
    </source>
</reference>
<dbReference type="AlphaFoldDB" id="A0A2P8HLD4"/>
<dbReference type="Pfam" id="PF04140">
    <property type="entry name" value="ICMT"/>
    <property type="match status" value="1"/>
</dbReference>
<dbReference type="OrthoDB" id="7203053at2"/>
<dbReference type="InterPro" id="IPR052527">
    <property type="entry name" value="Metal_cation-efflux_comp"/>
</dbReference>
<evidence type="ECO:0000256" key="4">
    <source>
        <dbReference type="ARBA" id="ARBA00023136"/>
    </source>
</evidence>
<protein>
    <submittedName>
        <fullName evidence="6">15-methylpalmitoyl-4-hydroxy-2-pyrone 4-O-methyltransferase</fullName>
    </submittedName>
</protein>
<evidence type="ECO:0000256" key="5">
    <source>
        <dbReference type="SAM" id="Phobius"/>
    </source>
</evidence>
<evidence type="ECO:0000313" key="7">
    <source>
        <dbReference type="Proteomes" id="UP000242310"/>
    </source>
</evidence>
<dbReference type="PANTHER" id="PTHR43847">
    <property type="entry name" value="BLL3993 PROTEIN"/>
    <property type="match status" value="1"/>
</dbReference>
<keyword evidence="6" id="KW-0489">Methyltransferase</keyword>
<dbReference type="PANTHER" id="PTHR43847:SF1">
    <property type="entry name" value="BLL3993 PROTEIN"/>
    <property type="match status" value="1"/>
</dbReference>
<evidence type="ECO:0000313" key="6">
    <source>
        <dbReference type="EMBL" id="PSL47029.1"/>
    </source>
</evidence>
<dbReference type="GO" id="GO:0004671">
    <property type="term" value="F:protein C-terminal S-isoprenylcysteine carboxyl O-methyltransferase activity"/>
    <property type="evidence" value="ECO:0007669"/>
    <property type="project" value="InterPro"/>
</dbReference>
<sequence length="174" mass="19781">MFWFVFSFVVVQRVFECLIAKQNERWAKRRGAVEAGKAHYPAIVAMHIAFFLALFVEVILLNTSPPAFWLLPLLLFIAAQVLRVWALTSLGRFWNTKIFVIPGAVPVKRGPYRLMRHPNYWVVALEILALPLLFGAYTTAVVFTLLNAYILLVHRIPAEEAAWREAGGNDLTKA</sequence>
<evidence type="ECO:0000256" key="3">
    <source>
        <dbReference type="ARBA" id="ARBA00022989"/>
    </source>
</evidence>
<keyword evidence="6" id="KW-0808">Transferase</keyword>
<accession>A0A2P8HLD4</accession>
<comment type="caution">
    <text evidence="6">The sequence shown here is derived from an EMBL/GenBank/DDBJ whole genome shotgun (WGS) entry which is preliminary data.</text>
</comment>
<feature type="transmembrane region" description="Helical" evidence="5">
    <location>
        <begin position="40"/>
        <end position="60"/>
    </location>
</feature>
<proteinExistence type="predicted"/>
<organism evidence="6 7">
    <name type="scientific">Salsuginibacillus halophilus</name>
    <dbReference type="NCBI Taxonomy" id="517424"/>
    <lineage>
        <taxon>Bacteria</taxon>
        <taxon>Bacillati</taxon>
        <taxon>Bacillota</taxon>
        <taxon>Bacilli</taxon>
        <taxon>Bacillales</taxon>
        <taxon>Bacillaceae</taxon>
        <taxon>Salsuginibacillus</taxon>
    </lineage>
</organism>
<dbReference type="EMBL" id="PYAV01000005">
    <property type="protein sequence ID" value="PSL47029.1"/>
    <property type="molecule type" value="Genomic_DNA"/>
</dbReference>
<keyword evidence="3 5" id="KW-1133">Transmembrane helix</keyword>
<keyword evidence="7" id="KW-1185">Reference proteome</keyword>
<dbReference type="GO" id="GO:0032259">
    <property type="term" value="P:methylation"/>
    <property type="evidence" value="ECO:0007669"/>
    <property type="project" value="UniProtKB-KW"/>
</dbReference>
<evidence type="ECO:0000256" key="2">
    <source>
        <dbReference type="ARBA" id="ARBA00022692"/>
    </source>
</evidence>
<name>A0A2P8HLD4_9BACI</name>
<evidence type="ECO:0000256" key="1">
    <source>
        <dbReference type="ARBA" id="ARBA00004141"/>
    </source>
</evidence>